<evidence type="ECO:0008006" key="5">
    <source>
        <dbReference type="Google" id="ProtNLM"/>
    </source>
</evidence>
<keyword evidence="2" id="KW-1133">Transmembrane helix</keyword>
<organism evidence="3 4">
    <name type="scientific">Mytilus edulis</name>
    <name type="common">Blue mussel</name>
    <dbReference type="NCBI Taxonomy" id="6550"/>
    <lineage>
        <taxon>Eukaryota</taxon>
        <taxon>Metazoa</taxon>
        <taxon>Spiralia</taxon>
        <taxon>Lophotrochozoa</taxon>
        <taxon>Mollusca</taxon>
        <taxon>Bivalvia</taxon>
        <taxon>Autobranchia</taxon>
        <taxon>Pteriomorphia</taxon>
        <taxon>Mytilida</taxon>
        <taxon>Mytiloidea</taxon>
        <taxon>Mytilidae</taxon>
        <taxon>Mytilinae</taxon>
        <taxon>Mytilus</taxon>
    </lineage>
</organism>
<evidence type="ECO:0000256" key="2">
    <source>
        <dbReference type="SAM" id="Phobius"/>
    </source>
</evidence>
<accession>A0A8S3QS33</accession>
<reference evidence="3" key="1">
    <citation type="submission" date="2021-03" db="EMBL/GenBank/DDBJ databases">
        <authorList>
            <person name="Bekaert M."/>
        </authorList>
    </citation>
    <scope>NUCLEOTIDE SEQUENCE</scope>
</reference>
<feature type="transmembrane region" description="Helical" evidence="2">
    <location>
        <begin position="396"/>
        <end position="420"/>
    </location>
</feature>
<protein>
    <recommendedName>
        <fullName evidence="5">Ig-like domain-containing protein</fullName>
    </recommendedName>
</protein>
<sequence length="633" mass="72218">MFCLVVDIWFINQTEIHTLIGQAGKEMEINCSTDKAQYITALKIESNGSILAIGDNQSVSYSFIPKRTDHLTSYTCVDITHSSIMIEVTLIIRYLLWFNNQTDINTIVGHEGMEMEIKCSSVKIQFSQALKIESNGKIKAIGDNQSVSYSFIPDRTDHRTKYECVPITHSSIVAEVELFIKYTPAVKGIYTNETIKCHSDAVPAVYSVYRLDHISKFGELVRSVNLSDETFDINTDPFPYQKTGKYKCVVSNGIPDTNGTVFQSWSTNVKYKGPPVFAPENINLKTGRVGHSITLSFLIYSYPDVEEIVIENVGKKPIKSKQIKHYNILNSTLLYSEYNNIVGIEGYEILIESKVLDLDDFQLYRITAKNRLGDSSYNFAIIDNENIYLNKRNMSYFLILCSIASVLLVYMIILHVCICITHIRKRNKRHHYVEESHNYHTYDEIDTISYRNLRSLDTDENEGEHLLEQHEASISTNENLQPTHNDTTEMTTDIFDDDLPQQQISDVHRQLQLMSSTLDDTNLFYTNLSQIPSTVISLMENITNCNQTLENANTEASGNQTSQTSYESDYDTSNNVMVGSIGDEYENNYQSHLYIDIIEDRHNSISSSDSDENEQQRLETGLAKKPVYSNLQF</sequence>
<dbReference type="EMBL" id="CAJPWZ010000654">
    <property type="protein sequence ID" value="CAG2197708.1"/>
    <property type="molecule type" value="Genomic_DNA"/>
</dbReference>
<evidence type="ECO:0000256" key="1">
    <source>
        <dbReference type="SAM" id="MobiDB-lite"/>
    </source>
</evidence>
<comment type="caution">
    <text evidence="3">The sequence shown here is derived from an EMBL/GenBank/DDBJ whole genome shotgun (WGS) entry which is preliminary data.</text>
</comment>
<evidence type="ECO:0000313" key="3">
    <source>
        <dbReference type="EMBL" id="CAG2197708.1"/>
    </source>
</evidence>
<dbReference type="AlphaFoldDB" id="A0A8S3QS33"/>
<name>A0A8S3QS33_MYTED</name>
<keyword evidence="2" id="KW-0812">Transmembrane</keyword>
<keyword evidence="4" id="KW-1185">Reference proteome</keyword>
<proteinExistence type="predicted"/>
<dbReference type="Proteomes" id="UP000683360">
    <property type="component" value="Unassembled WGS sequence"/>
</dbReference>
<gene>
    <name evidence="3" type="ORF">MEDL_12582</name>
</gene>
<dbReference type="OrthoDB" id="6105470at2759"/>
<evidence type="ECO:0000313" key="4">
    <source>
        <dbReference type="Proteomes" id="UP000683360"/>
    </source>
</evidence>
<feature type="region of interest" description="Disordered" evidence="1">
    <location>
        <begin position="604"/>
        <end position="633"/>
    </location>
</feature>
<keyword evidence="2" id="KW-0472">Membrane</keyword>